<evidence type="ECO:0000256" key="17">
    <source>
        <dbReference type="SAM" id="Phobius"/>
    </source>
</evidence>
<accession>A0AAD5WAX8</accession>
<keyword evidence="6 17" id="KW-0812">Transmembrane</keyword>
<evidence type="ECO:0000256" key="10">
    <source>
        <dbReference type="ARBA" id="ARBA00022840"/>
    </source>
</evidence>
<dbReference type="GO" id="GO:0005524">
    <property type="term" value="F:ATP binding"/>
    <property type="evidence" value="ECO:0007669"/>
    <property type="project" value="UniProtKB-UniRule"/>
</dbReference>
<keyword evidence="12 17" id="KW-0472">Membrane</keyword>
<dbReference type="InterPro" id="IPR017441">
    <property type="entry name" value="Protein_kinase_ATP_BS"/>
</dbReference>
<evidence type="ECO:0000256" key="6">
    <source>
        <dbReference type="ARBA" id="ARBA00022692"/>
    </source>
</evidence>
<evidence type="ECO:0000256" key="16">
    <source>
        <dbReference type="RuleBase" id="RU000304"/>
    </source>
</evidence>
<dbReference type="Gene3D" id="1.10.510.10">
    <property type="entry name" value="Transferase(Phosphotransferase) domain 1"/>
    <property type="match status" value="1"/>
</dbReference>
<keyword evidence="16" id="KW-0723">Serine/threonine-protein kinase</keyword>
<dbReference type="AlphaFoldDB" id="A0AAD5WAX8"/>
<feature type="transmembrane region" description="Helical" evidence="17">
    <location>
        <begin position="32"/>
        <end position="52"/>
    </location>
</feature>
<evidence type="ECO:0000256" key="4">
    <source>
        <dbReference type="ARBA" id="ARBA00022475"/>
    </source>
</evidence>
<dbReference type="FunFam" id="1.10.510.10:FF:000240">
    <property type="entry name" value="Lectin-domain containing receptor kinase A4.3"/>
    <property type="match status" value="1"/>
</dbReference>
<evidence type="ECO:0000256" key="12">
    <source>
        <dbReference type="ARBA" id="ARBA00023136"/>
    </source>
</evidence>
<gene>
    <name evidence="19" type="ORF">LUZ61_013642</name>
</gene>
<name>A0AAD5WAX8_9POAL</name>
<dbReference type="EMBL" id="JAMRDG010000002">
    <property type="protein sequence ID" value="KAJ3684478.1"/>
    <property type="molecule type" value="Genomic_DNA"/>
</dbReference>
<evidence type="ECO:0000256" key="2">
    <source>
        <dbReference type="ARBA" id="ARBA00008536"/>
    </source>
</evidence>
<dbReference type="GO" id="GO:0002229">
    <property type="term" value="P:defense response to oomycetes"/>
    <property type="evidence" value="ECO:0007669"/>
    <property type="project" value="UniProtKB-ARBA"/>
</dbReference>
<comment type="similarity">
    <text evidence="2">In the N-terminal section; belongs to the leguminous lectin family.</text>
</comment>
<reference evidence="19 20" key="1">
    <citation type="journal article" date="2022" name="Cell">
        <title>Repeat-based holocentromeres influence genome architecture and karyotype evolution.</title>
        <authorList>
            <person name="Hofstatter P.G."/>
            <person name="Thangavel G."/>
            <person name="Lux T."/>
            <person name="Neumann P."/>
            <person name="Vondrak T."/>
            <person name="Novak P."/>
            <person name="Zhang M."/>
            <person name="Costa L."/>
            <person name="Castellani M."/>
            <person name="Scott A."/>
            <person name="Toegelov H."/>
            <person name="Fuchs J."/>
            <person name="Mata-Sucre Y."/>
            <person name="Dias Y."/>
            <person name="Vanzela A.L.L."/>
            <person name="Huettel B."/>
            <person name="Almeida C.C.S."/>
            <person name="Simkova H."/>
            <person name="Souza G."/>
            <person name="Pedrosa-Harand A."/>
            <person name="Macas J."/>
            <person name="Mayer K.F.X."/>
            <person name="Houben A."/>
            <person name="Marques A."/>
        </authorList>
    </citation>
    <scope>NUCLEOTIDE SEQUENCE [LARGE SCALE GENOMIC DNA]</scope>
    <source>
        <strain evidence="19">RhyTen1mFocal</strain>
    </source>
</reference>
<sequence length="456" mass="51469">MRWVEDAGPPSLTPSPIVIAVRKNKNMNSVPVIGGIVTCTFFLFTLVVILIYHLRRRRSNKKTEKAEVINDESIDDHEFEKGKKPQRFPCDESIDDYEFEKGKGPQRFSYDELVDATNGFEENNKLGQGGFGSVYRGILKNGNIDVAVKRVSKKSKQGKKGYIAEVKIISKLRHKNLVQLVGWCHDDRELLLVYELVPNGSLDKHLHHNLQKDTLTWPERHNIALGLCSALFYLHEECEKCVVHRDIKPSNIMLDSSFNAKLGDFGLARLTDHNQDVKTAAAGTEGYIAPECLLGTANASTKSDVFSFGIVLLEITCGRRPIMPQQYQRKVSLVEWVWDLYGRNALLEAVDTRLNGDFIRKEVECLMTVGLWCAHPDNSKQRDSAFVKAKGIKGQVLNPWKISSHLGASLESSRISAIKQDVLCIEDLGRSYGFRAVRFMARTDRSVLLAIVYELF</sequence>
<evidence type="ECO:0000256" key="9">
    <source>
        <dbReference type="ARBA" id="ARBA00022777"/>
    </source>
</evidence>
<dbReference type="InterPro" id="IPR050528">
    <property type="entry name" value="L-type_Lectin-RKs"/>
</dbReference>
<keyword evidence="13" id="KW-0675">Receptor</keyword>
<dbReference type="FunFam" id="3.30.200.20:FF:000168">
    <property type="entry name" value="L-type lectin-domain containing receptor kinase IX.1"/>
    <property type="match status" value="1"/>
</dbReference>
<keyword evidence="20" id="KW-1185">Reference proteome</keyword>
<keyword evidence="8 15" id="KW-0547">Nucleotide-binding</keyword>
<comment type="caution">
    <text evidence="19">The sequence shown here is derived from an EMBL/GenBank/DDBJ whole genome shotgun (WGS) entry which is preliminary data.</text>
</comment>
<dbReference type="InterPro" id="IPR011009">
    <property type="entry name" value="Kinase-like_dom_sf"/>
</dbReference>
<feature type="binding site" evidence="15">
    <location>
        <position position="149"/>
    </location>
    <ligand>
        <name>ATP</name>
        <dbReference type="ChEBI" id="CHEBI:30616"/>
    </ligand>
</feature>
<evidence type="ECO:0000313" key="20">
    <source>
        <dbReference type="Proteomes" id="UP001210211"/>
    </source>
</evidence>
<evidence type="ECO:0000256" key="1">
    <source>
        <dbReference type="ARBA" id="ARBA00004251"/>
    </source>
</evidence>
<evidence type="ECO:0000256" key="3">
    <source>
        <dbReference type="ARBA" id="ARBA00010217"/>
    </source>
</evidence>
<dbReference type="GO" id="GO:0004674">
    <property type="term" value="F:protein serine/threonine kinase activity"/>
    <property type="evidence" value="ECO:0007669"/>
    <property type="project" value="UniProtKB-KW"/>
</dbReference>
<evidence type="ECO:0000256" key="5">
    <source>
        <dbReference type="ARBA" id="ARBA00022679"/>
    </source>
</evidence>
<keyword evidence="4" id="KW-1003">Cell membrane</keyword>
<proteinExistence type="inferred from homology"/>
<keyword evidence="5" id="KW-0808">Transferase</keyword>
<dbReference type="PROSITE" id="PS00108">
    <property type="entry name" value="PROTEIN_KINASE_ST"/>
    <property type="match status" value="1"/>
</dbReference>
<dbReference type="SMART" id="SM00220">
    <property type="entry name" value="S_TKc"/>
    <property type="match status" value="1"/>
</dbReference>
<keyword evidence="9" id="KW-0418">Kinase</keyword>
<dbReference type="PANTHER" id="PTHR27007">
    <property type="match status" value="1"/>
</dbReference>
<evidence type="ECO:0000259" key="18">
    <source>
        <dbReference type="PROSITE" id="PS50011"/>
    </source>
</evidence>
<dbReference type="InterPro" id="IPR008271">
    <property type="entry name" value="Ser/Thr_kinase_AS"/>
</dbReference>
<evidence type="ECO:0000256" key="14">
    <source>
        <dbReference type="ARBA" id="ARBA00023180"/>
    </source>
</evidence>
<dbReference type="PROSITE" id="PS50011">
    <property type="entry name" value="PROTEIN_KINASE_DOM"/>
    <property type="match status" value="1"/>
</dbReference>
<dbReference type="InterPro" id="IPR000719">
    <property type="entry name" value="Prot_kinase_dom"/>
</dbReference>
<dbReference type="Proteomes" id="UP001210211">
    <property type="component" value="Unassembled WGS sequence"/>
</dbReference>
<comment type="subcellular location">
    <subcellularLocation>
        <location evidence="1">Cell membrane</location>
        <topology evidence="1">Single-pass type I membrane protein</topology>
    </subcellularLocation>
</comment>
<protein>
    <recommendedName>
        <fullName evidence="18">Protein kinase domain-containing protein</fullName>
    </recommendedName>
</protein>
<dbReference type="GO" id="GO:0005886">
    <property type="term" value="C:plasma membrane"/>
    <property type="evidence" value="ECO:0007669"/>
    <property type="project" value="UniProtKB-SubCell"/>
</dbReference>
<keyword evidence="7" id="KW-0732">Signal</keyword>
<evidence type="ECO:0000256" key="11">
    <source>
        <dbReference type="ARBA" id="ARBA00022989"/>
    </source>
</evidence>
<feature type="domain" description="Protein kinase" evidence="18">
    <location>
        <begin position="120"/>
        <end position="401"/>
    </location>
</feature>
<organism evidence="19 20">
    <name type="scientific">Rhynchospora tenuis</name>
    <dbReference type="NCBI Taxonomy" id="198213"/>
    <lineage>
        <taxon>Eukaryota</taxon>
        <taxon>Viridiplantae</taxon>
        <taxon>Streptophyta</taxon>
        <taxon>Embryophyta</taxon>
        <taxon>Tracheophyta</taxon>
        <taxon>Spermatophyta</taxon>
        <taxon>Magnoliopsida</taxon>
        <taxon>Liliopsida</taxon>
        <taxon>Poales</taxon>
        <taxon>Cyperaceae</taxon>
        <taxon>Cyperoideae</taxon>
        <taxon>Rhynchosporeae</taxon>
        <taxon>Rhynchospora</taxon>
    </lineage>
</organism>
<comment type="similarity">
    <text evidence="16">Belongs to the protein kinase superfamily.</text>
</comment>
<evidence type="ECO:0000256" key="13">
    <source>
        <dbReference type="ARBA" id="ARBA00023170"/>
    </source>
</evidence>
<dbReference type="Gene3D" id="3.30.200.20">
    <property type="entry name" value="Phosphorylase Kinase, domain 1"/>
    <property type="match status" value="1"/>
</dbReference>
<comment type="similarity">
    <text evidence="3">In the C-terminal section; belongs to the protein kinase superfamily. Ser/Thr protein kinase family.</text>
</comment>
<dbReference type="Pfam" id="PF00069">
    <property type="entry name" value="Pkinase"/>
    <property type="match status" value="1"/>
</dbReference>
<dbReference type="SUPFAM" id="SSF56112">
    <property type="entry name" value="Protein kinase-like (PK-like)"/>
    <property type="match status" value="1"/>
</dbReference>
<keyword evidence="10 15" id="KW-0067">ATP-binding</keyword>
<evidence type="ECO:0000256" key="8">
    <source>
        <dbReference type="ARBA" id="ARBA00022741"/>
    </source>
</evidence>
<dbReference type="PROSITE" id="PS00107">
    <property type="entry name" value="PROTEIN_KINASE_ATP"/>
    <property type="match status" value="1"/>
</dbReference>
<keyword evidence="11 17" id="KW-1133">Transmembrane helix</keyword>
<evidence type="ECO:0000313" key="19">
    <source>
        <dbReference type="EMBL" id="KAJ3684478.1"/>
    </source>
</evidence>
<evidence type="ECO:0000256" key="15">
    <source>
        <dbReference type="PROSITE-ProRule" id="PRU10141"/>
    </source>
</evidence>
<evidence type="ECO:0000256" key="7">
    <source>
        <dbReference type="ARBA" id="ARBA00022729"/>
    </source>
</evidence>
<keyword evidence="14" id="KW-0325">Glycoprotein</keyword>